<evidence type="ECO:0000313" key="3">
    <source>
        <dbReference type="Proteomes" id="UP000034789"/>
    </source>
</evidence>
<dbReference type="AlphaFoldDB" id="A0A0G1YXA0"/>
<dbReference type="EMBL" id="LCSD01000006">
    <property type="protein sequence ID" value="KKW47800.1"/>
    <property type="molecule type" value="Genomic_DNA"/>
</dbReference>
<keyword evidence="1" id="KW-0812">Transmembrane</keyword>
<keyword evidence="1" id="KW-1133">Transmembrane helix</keyword>
<organism evidence="2 3">
    <name type="scientific">Candidatus Kaiserbacteria bacterium GW2011_GWA2_58_9</name>
    <dbReference type="NCBI Taxonomy" id="1618672"/>
    <lineage>
        <taxon>Bacteria</taxon>
        <taxon>Candidatus Kaiseribacteriota</taxon>
    </lineage>
</organism>
<sequence length="165" mass="18431">MHLCSLFTVNFSTRHFHFSSGTSSARAFSGTAHALHAFLTAESWNRAKLLARSLRFEENPARTISKKRVSSVSAKKAREISSMTSIAESTEGGGEKFPLDTFATMRGFPYALTEIERIDPFPFFLFTIFCSLFTILSATSFCTRSAIARGWFFAVRNFLSISPVM</sequence>
<keyword evidence="1" id="KW-0472">Membrane</keyword>
<comment type="caution">
    <text evidence="2">The sequence shown here is derived from an EMBL/GenBank/DDBJ whole genome shotgun (WGS) entry which is preliminary data.</text>
</comment>
<evidence type="ECO:0000256" key="1">
    <source>
        <dbReference type="SAM" id="Phobius"/>
    </source>
</evidence>
<name>A0A0G1YXA0_9BACT</name>
<gene>
    <name evidence="2" type="ORF">UY98_C0006G0017</name>
</gene>
<evidence type="ECO:0000313" key="2">
    <source>
        <dbReference type="EMBL" id="KKW47800.1"/>
    </source>
</evidence>
<dbReference type="Proteomes" id="UP000034789">
    <property type="component" value="Unassembled WGS sequence"/>
</dbReference>
<accession>A0A0G1YXA0</accession>
<protein>
    <submittedName>
        <fullName evidence="2">Uncharacterized protein</fullName>
    </submittedName>
</protein>
<proteinExistence type="predicted"/>
<feature type="transmembrane region" description="Helical" evidence="1">
    <location>
        <begin position="121"/>
        <end position="142"/>
    </location>
</feature>
<reference evidence="2 3" key="1">
    <citation type="journal article" date="2015" name="Nature">
        <title>rRNA introns, odd ribosomes, and small enigmatic genomes across a large radiation of phyla.</title>
        <authorList>
            <person name="Brown C.T."/>
            <person name="Hug L.A."/>
            <person name="Thomas B.C."/>
            <person name="Sharon I."/>
            <person name="Castelle C.J."/>
            <person name="Singh A."/>
            <person name="Wilkins M.J."/>
            <person name="Williams K.H."/>
            <person name="Banfield J.F."/>
        </authorList>
    </citation>
    <scope>NUCLEOTIDE SEQUENCE [LARGE SCALE GENOMIC DNA]</scope>
</reference>